<dbReference type="InterPro" id="IPR017853">
    <property type="entry name" value="GH"/>
</dbReference>
<evidence type="ECO:0000259" key="1">
    <source>
        <dbReference type="Pfam" id="PF12904"/>
    </source>
</evidence>
<evidence type="ECO:0000313" key="4">
    <source>
        <dbReference type="Proteomes" id="UP000662572"/>
    </source>
</evidence>
<dbReference type="SUPFAM" id="SSF51445">
    <property type="entry name" value="(Trans)glycosidases"/>
    <property type="match status" value="1"/>
</dbReference>
<dbReference type="AlphaFoldDB" id="A0A918QAB3"/>
<evidence type="ECO:0000259" key="2">
    <source>
        <dbReference type="Pfam" id="PF13204"/>
    </source>
</evidence>
<dbReference type="PANTHER" id="PTHR37836">
    <property type="entry name" value="LMO1036 PROTEIN"/>
    <property type="match status" value="1"/>
</dbReference>
<protein>
    <recommendedName>
        <fullName evidence="5">DUF4038 domain-containing protein</fullName>
    </recommendedName>
</protein>
<sequence>MLRKKDGQYISRPDSAFFDRLEKIIAKADSLGLYVILLPTWGDKVTAPWGTGPALFRNDNLPDVKAYGQFLGDRLKPYDNVIWMLGGDRSPRIEEGSDTNDKVMAARNNLGKTIDWTPVWSAMAQGIEAGYGKRALIGYHPQGAARSTSVVLADQAWLDFNGMQSGHGGGRDYPVWELVHRDFHLPTAKPTMDLEPNYEDHAYNPWPRWDATTGFYDDYDVRKQVYRSVFAGAAGVTYGHNAVWPFVGSRNDVTNLATMDWVSGMQRPGGRQMGFLRYLMQSRPQTGRIPDDSLVVSDLGQGKSRIVATRDKAGRYAMIYFPQYDQEATVDLMKLNGKTLRAWWFDPRSGVGILIGTVPKEGRYTFRSPPHGPDWVLVLDDADAGFVPPGL</sequence>
<proteinExistence type="predicted"/>
<feature type="domain" description="Apiosidase-like catalytic" evidence="2">
    <location>
        <begin position="10"/>
        <end position="284"/>
    </location>
</feature>
<reference evidence="3" key="2">
    <citation type="submission" date="2020-09" db="EMBL/GenBank/DDBJ databases">
        <authorList>
            <person name="Sun Q."/>
            <person name="Kim S."/>
        </authorList>
    </citation>
    <scope>NUCLEOTIDE SEQUENCE</scope>
    <source>
        <strain evidence="3">KCTC 32296</strain>
    </source>
</reference>
<dbReference type="Proteomes" id="UP000662572">
    <property type="component" value="Unassembled WGS sequence"/>
</dbReference>
<dbReference type="PANTHER" id="PTHR37836:SF3">
    <property type="entry name" value="ENDOGLUCANASE"/>
    <property type="match status" value="1"/>
</dbReference>
<gene>
    <name evidence="3" type="ORF">GCM10011273_27810</name>
</gene>
<reference evidence="3" key="1">
    <citation type="journal article" date="2014" name="Int. J. Syst. Evol. Microbiol.">
        <title>Complete genome sequence of Corynebacterium casei LMG S-19264T (=DSM 44701T), isolated from a smear-ripened cheese.</title>
        <authorList>
            <consortium name="US DOE Joint Genome Institute (JGI-PGF)"/>
            <person name="Walter F."/>
            <person name="Albersmeier A."/>
            <person name="Kalinowski J."/>
            <person name="Ruckert C."/>
        </authorList>
    </citation>
    <scope>NUCLEOTIDE SEQUENCE</scope>
    <source>
        <strain evidence="3">KCTC 32296</strain>
    </source>
</reference>
<dbReference type="Pfam" id="PF12904">
    <property type="entry name" value="Collagen_bind_2"/>
    <property type="match status" value="1"/>
</dbReference>
<dbReference type="RefSeq" id="WP_189488027.1">
    <property type="nucleotide sequence ID" value="NZ_BMZB01000004.1"/>
</dbReference>
<feature type="domain" description="Putative collagen-binding" evidence="1">
    <location>
        <begin position="289"/>
        <end position="380"/>
    </location>
</feature>
<dbReference type="EMBL" id="BMZB01000004">
    <property type="protein sequence ID" value="GGZ39619.1"/>
    <property type="molecule type" value="Genomic_DNA"/>
</dbReference>
<dbReference type="Gene3D" id="3.20.20.80">
    <property type="entry name" value="Glycosidases"/>
    <property type="match status" value="1"/>
</dbReference>
<dbReference type="InterPro" id="IPR025277">
    <property type="entry name" value="Apiosidase-like_cat_dom"/>
</dbReference>
<organism evidence="3 4">
    <name type="scientific">Asticcacaulis endophyticus</name>
    <dbReference type="NCBI Taxonomy" id="1395890"/>
    <lineage>
        <taxon>Bacteria</taxon>
        <taxon>Pseudomonadati</taxon>
        <taxon>Pseudomonadota</taxon>
        <taxon>Alphaproteobacteria</taxon>
        <taxon>Caulobacterales</taxon>
        <taxon>Caulobacteraceae</taxon>
        <taxon>Asticcacaulis</taxon>
    </lineage>
</organism>
<evidence type="ECO:0008006" key="5">
    <source>
        <dbReference type="Google" id="ProtNLM"/>
    </source>
</evidence>
<evidence type="ECO:0000313" key="3">
    <source>
        <dbReference type="EMBL" id="GGZ39619.1"/>
    </source>
</evidence>
<accession>A0A918QAB3</accession>
<dbReference type="Pfam" id="PF13204">
    <property type="entry name" value="Apiosidase"/>
    <property type="match status" value="1"/>
</dbReference>
<dbReference type="InterPro" id="IPR024749">
    <property type="entry name" value="Collagen-bd_put"/>
</dbReference>
<name>A0A918QAB3_9CAUL</name>
<keyword evidence="4" id="KW-1185">Reference proteome</keyword>
<comment type="caution">
    <text evidence="3">The sequence shown here is derived from an EMBL/GenBank/DDBJ whole genome shotgun (WGS) entry which is preliminary data.</text>
</comment>